<comment type="caution">
    <text evidence="1">The sequence shown here is derived from an EMBL/GenBank/DDBJ whole genome shotgun (WGS) entry which is preliminary data.</text>
</comment>
<gene>
    <name evidence="1" type="ORF">TPAB3V08_LOCUS3626</name>
</gene>
<evidence type="ECO:0000313" key="2">
    <source>
        <dbReference type="Proteomes" id="UP001153148"/>
    </source>
</evidence>
<reference evidence="1" key="1">
    <citation type="submission" date="2021-03" db="EMBL/GenBank/DDBJ databases">
        <authorList>
            <person name="Tran Van P."/>
        </authorList>
    </citation>
    <scope>NUCLEOTIDE SEQUENCE</scope>
</reference>
<sequence length="90" mass="9457">MLTKLAAESVVGIDEYLLAEGKNKQYALTGYINYGEEDEMPSGGMDGGVTVHLEVSLKSTWAGGSAGKVLDCPFGLDVLDSRGHLTPIPA</sequence>
<name>A0ABN7NSU0_TIMPD</name>
<keyword evidence="2" id="KW-1185">Reference proteome</keyword>
<dbReference type="Proteomes" id="UP001153148">
    <property type="component" value="Unassembled WGS sequence"/>
</dbReference>
<evidence type="ECO:0000313" key="1">
    <source>
        <dbReference type="EMBL" id="CAG2056637.1"/>
    </source>
</evidence>
<organism evidence="1 2">
    <name type="scientific">Timema podura</name>
    <name type="common">Walking stick</name>
    <dbReference type="NCBI Taxonomy" id="61482"/>
    <lineage>
        <taxon>Eukaryota</taxon>
        <taxon>Metazoa</taxon>
        <taxon>Ecdysozoa</taxon>
        <taxon>Arthropoda</taxon>
        <taxon>Hexapoda</taxon>
        <taxon>Insecta</taxon>
        <taxon>Pterygota</taxon>
        <taxon>Neoptera</taxon>
        <taxon>Polyneoptera</taxon>
        <taxon>Phasmatodea</taxon>
        <taxon>Timematodea</taxon>
        <taxon>Timematoidea</taxon>
        <taxon>Timematidae</taxon>
        <taxon>Timema</taxon>
    </lineage>
</organism>
<dbReference type="EMBL" id="CAJPIN010004149">
    <property type="protein sequence ID" value="CAG2056637.1"/>
    <property type="molecule type" value="Genomic_DNA"/>
</dbReference>
<proteinExistence type="predicted"/>
<accession>A0ABN7NSU0</accession>
<protein>
    <submittedName>
        <fullName evidence="1">Uncharacterized protein</fullName>
    </submittedName>
</protein>